<feature type="compositionally biased region" description="Basic and acidic residues" evidence="6">
    <location>
        <begin position="67"/>
        <end position="77"/>
    </location>
</feature>
<evidence type="ECO:0000256" key="2">
    <source>
        <dbReference type="ARBA" id="ARBA00005942"/>
    </source>
</evidence>
<comment type="caution">
    <text evidence="7">The sequence shown here is derived from an EMBL/GenBank/DDBJ whole genome shotgun (WGS) entry which is preliminary data.</text>
</comment>
<accession>A0A0E9NLQ4</accession>
<comment type="subcellular location">
    <subcellularLocation>
        <location evidence="1">Nucleus</location>
    </subcellularLocation>
</comment>
<evidence type="ECO:0000256" key="5">
    <source>
        <dbReference type="ARBA" id="ARBA00023242"/>
    </source>
</evidence>
<reference evidence="7 8" key="3">
    <citation type="journal article" date="2015" name="Genome Announc.">
        <title>Draft Genome Sequence of the Archiascomycetous Yeast Saitoella complicata.</title>
        <authorList>
            <person name="Yamauchi K."/>
            <person name="Kondo S."/>
            <person name="Hamamoto M."/>
            <person name="Takahashi Y."/>
            <person name="Ogura Y."/>
            <person name="Hayashi T."/>
            <person name="Nishida H."/>
        </authorList>
    </citation>
    <scope>NUCLEOTIDE SEQUENCE [LARGE SCALE GENOMIC DNA]</scope>
    <source>
        <strain evidence="7 8">NRRL Y-17804</strain>
    </source>
</reference>
<protein>
    <submittedName>
        <fullName evidence="7">Uncharacterized protein</fullName>
    </submittedName>
</protein>
<evidence type="ECO:0000256" key="4">
    <source>
        <dbReference type="ARBA" id="ARBA00023163"/>
    </source>
</evidence>
<dbReference type="PANTHER" id="PTHR12434">
    <property type="entry name" value="MEDIATOR OF RNA POLYMERASE II TRANSCRIPTION SUBUNIT 22"/>
    <property type="match status" value="1"/>
</dbReference>
<dbReference type="InterPro" id="IPR009332">
    <property type="entry name" value="Med22"/>
</dbReference>
<evidence type="ECO:0000256" key="1">
    <source>
        <dbReference type="ARBA" id="ARBA00004123"/>
    </source>
</evidence>
<evidence type="ECO:0000256" key="6">
    <source>
        <dbReference type="SAM" id="MobiDB-lite"/>
    </source>
</evidence>
<dbReference type="GO" id="GO:0006357">
    <property type="term" value="P:regulation of transcription by RNA polymerase II"/>
    <property type="evidence" value="ECO:0007669"/>
    <property type="project" value="InterPro"/>
</dbReference>
<reference evidence="7 8" key="1">
    <citation type="journal article" date="2011" name="J. Gen. Appl. Microbiol.">
        <title>Draft genome sequencing of the enigmatic yeast Saitoella complicata.</title>
        <authorList>
            <person name="Nishida H."/>
            <person name="Hamamoto M."/>
            <person name="Sugiyama J."/>
        </authorList>
    </citation>
    <scope>NUCLEOTIDE SEQUENCE [LARGE SCALE GENOMIC DNA]</scope>
    <source>
        <strain evidence="7 8">NRRL Y-17804</strain>
    </source>
</reference>
<sequence>MKRDNQTQCPRVLNGQTTRIVREKQIYHFNACTYCPALTESLSHVTIDMAQPPATQKPAGTQPTSISEHRRAPDHTTKLPSTADLYAQRTQSYIRRIDGATEALSARFQDIMSVAAVAGKDRQTTATECYQIEANTASLIRAAEDLLSLTRELKEEWLLGDVSPYANAAARPGPAIDVASFGQKLETLLKDGTALPAPVAQDHAMIMEALFVILSTRPYHIMWMVWLVKDDIIKEEERQAYR</sequence>
<evidence type="ECO:0000313" key="8">
    <source>
        <dbReference type="Proteomes" id="UP000033140"/>
    </source>
</evidence>
<reference evidence="7 8" key="2">
    <citation type="journal article" date="2014" name="J. Gen. Appl. Microbiol.">
        <title>The early diverging ascomycetous budding yeast Saitoella complicata has three histone deacetylases belonging to the Clr6, Hos2, and Rpd3 lineages.</title>
        <authorList>
            <person name="Nishida H."/>
            <person name="Matsumoto T."/>
            <person name="Kondo S."/>
            <person name="Hamamoto M."/>
            <person name="Yoshikawa H."/>
        </authorList>
    </citation>
    <scope>NUCLEOTIDE SEQUENCE [LARGE SCALE GENOMIC DNA]</scope>
    <source>
        <strain evidence="7 8">NRRL Y-17804</strain>
    </source>
</reference>
<dbReference type="GO" id="GO:0003712">
    <property type="term" value="F:transcription coregulator activity"/>
    <property type="evidence" value="ECO:0007669"/>
    <property type="project" value="InterPro"/>
</dbReference>
<dbReference type="AlphaFoldDB" id="A0A0E9NLQ4"/>
<dbReference type="EMBL" id="BACD03000036">
    <property type="protein sequence ID" value="GAO50728.1"/>
    <property type="molecule type" value="Genomic_DNA"/>
</dbReference>
<evidence type="ECO:0000256" key="3">
    <source>
        <dbReference type="ARBA" id="ARBA00023015"/>
    </source>
</evidence>
<dbReference type="Gene3D" id="6.10.280.160">
    <property type="entry name" value="Mediator of RNA polymerase II transcription subunit 22"/>
    <property type="match status" value="1"/>
</dbReference>
<proteinExistence type="inferred from homology"/>
<feature type="region of interest" description="Disordered" evidence="6">
    <location>
        <begin position="52"/>
        <end position="82"/>
    </location>
</feature>
<comment type="similarity">
    <text evidence="2">Belongs to the Mediator complex subunit 22 family.</text>
</comment>
<dbReference type="PANTHER" id="PTHR12434:SF6">
    <property type="entry name" value="MEDIATOR OF RNA POLYMERASE II TRANSCRIPTION SUBUNIT 22"/>
    <property type="match status" value="1"/>
</dbReference>
<dbReference type="STRING" id="698492.A0A0E9NLQ4"/>
<dbReference type="GO" id="GO:0016592">
    <property type="term" value="C:mediator complex"/>
    <property type="evidence" value="ECO:0007669"/>
    <property type="project" value="InterPro"/>
</dbReference>
<dbReference type="Pfam" id="PF06179">
    <property type="entry name" value="Med22"/>
    <property type="match status" value="1"/>
</dbReference>
<keyword evidence="3" id="KW-0805">Transcription regulation</keyword>
<evidence type="ECO:0000313" key="7">
    <source>
        <dbReference type="EMBL" id="GAO50728.1"/>
    </source>
</evidence>
<organism evidence="7 8">
    <name type="scientific">Saitoella complicata (strain BCRC 22490 / CBS 7301 / JCM 7358 / NBRC 10748 / NRRL Y-17804)</name>
    <dbReference type="NCBI Taxonomy" id="698492"/>
    <lineage>
        <taxon>Eukaryota</taxon>
        <taxon>Fungi</taxon>
        <taxon>Dikarya</taxon>
        <taxon>Ascomycota</taxon>
        <taxon>Taphrinomycotina</taxon>
        <taxon>Taphrinomycotina incertae sedis</taxon>
        <taxon>Saitoella</taxon>
    </lineage>
</organism>
<name>A0A0E9NLQ4_SAICN</name>
<keyword evidence="5" id="KW-0539">Nucleus</keyword>
<dbReference type="Proteomes" id="UP000033140">
    <property type="component" value="Unassembled WGS sequence"/>
</dbReference>
<keyword evidence="8" id="KW-1185">Reference proteome</keyword>
<keyword evidence="4" id="KW-0804">Transcription</keyword>
<gene>
    <name evidence="7" type="ORF">G7K_4849-t1</name>
</gene>